<keyword evidence="1" id="KW-0732">Signal</keyword>
<reference evidence="3" key="1">
    <citation type="submission" date="2024-02" db="UniProtKB">
        <authorList>
            <consortium name="WormBaseParasite"/>
        </authorList>
    </citation>
    <scope>IDENTIFICATION</scope>
</reference>
<accession>A0AAF3EZR4</accession>
<dbReference type="PANTHER" id="PTHR31936">
    <property type="entry name" value="PROTEIN CBG18744"/>
    <property type="match status" value="1"/>
</dbReference>
<keyword evidence="2" id="KW-1185">Reference proteome</keyword>
<name>A0AAF3EZR4_9BILA</name>
<evidence type="ECO:0000313" key="3">
    <source>
        <dbReference type="WBParaSite" id="MBELARI_LOCUS19703"/>
    </source>
</evidence>
<dbReference type="Gene3D" id="2.20.100.10">
    <property type="entry name" value="Thrombospondin type-1 (TSP1) repeat"/>
    <property type="match status" value="2"/>
</dbReference>
<dbReference type="InterPro" id="IPR000884">
    <property type="entry name" value="TSP1_rpt"/>
</dbReference>
<dbReference type="WBParaSite" id="MBELARI_LOCUS19703">
    <property type="protein sequence ID" value="MBELARI_LOCUS19703"/>
    <property type="gene ID" value="MBELARI_LOCUS19703"/>
</dbReference>
<feature type="chain" id="PRO_5042118561" evidence="1">
    <location>
        <begin position="19"/>
        <end position="331"/>
    </location>
</feature>
<dbReference type="PROSITE" id="PS50092">
    <property type="entry name" value="TSP1"/>
    <property type="match status" value="2"/>
</dbReference>
<dbReference type="SUPFAM" id="SSF82895">
    <property type="entry name" value="TSP-1 type 1 repeat"/>
    <property type="match status" value="2"/>
</dbReference>
<protein>
    <submittedName>
        <fullName evidence="3">Uncharacterized protein</fullName>
    </submittedName>
</protein>
<proteinExistence type="predicted"/>
<sequence length="331" mass="34822">MLQRTAAFLLLVVVVVEATTLPACITCPENGQWSPWSDVTTCSATCGLFGRKIQKRTCNSWIQGCQCKGVYSRAVPCAPALCPKAPFCAAGFTKLANTCQNVARADDYQADQCSINAKLNVCPCPSGGVWSAWANKGSCSATCGLCGTVNQTRTCRSAPYGCPCVGATTRALKCPAKPCGTGAACCNSLSVVKNLGTNATQCGLQLPADPLLSPAPACWISKCSQCTMNNPPLEISTQEGSSPFTVDALRNDPDGCVVRVLVCPKNITTSSSFIRFNEGAVNEREVGGGGSETRTLLRCNATGNGWNAVTASGKLNTTISKVTCFLDYKYW</sequence>
<dbReference type="SMART" id="SM00209">
    <property type="entry name" value="TSP1"/>
    <property type="match status" value="2"/>
</dbReference>
<evidence type="ECO:0000313" key="2">
    <source>
        <dbReference type="Proteomes" id="UP000887575"/>
    </source>
</evidence>
<dbReference type="InterPro" id="IPR036383">
    <property type="entry name" value="TSP1_rpt_sf"/>
</dbReference>
<dbReference type="AlphaFoldDB" id="A0AAF3EZR4"/>
<evidence type="ECO:0000256" key="1">
    <source>
        <dbReference type="SAM" id="SignalP"/>
    </source>
</evidence>
<dbReference type="Proteomes" id="UP000887575">
    <property type="component" value="Unassembled WGS sequence"/>
</dbReference>
<organism evidence="2 3">
    <name type="scientific">Mesorhabditis belari</name>
    <dbReference type="NCBI Taxonomy" id="2138241"/>
    <lineage>
        <taxon>Eukaryota</taxon>
        <taxon>Metazoa</taxon>
        <taxon>Ecdysozoa</taxon>
        <taxon>Nematoda</taxon>
        <taxon>Chromadorea</taxon>
        <taxon>Rhabditida</taxon>
        <taxon>Rhabditina</taxon>
        <taxon>Rhabditomorpha</taxon>
        <taxon>Rhabditoidea</taxon>
        <taxon>Rhabditidae</taxon>
        <taxon>Mesorhabditinae</taxon>
        <taxon>Mesorhabditis</taxon>
    </lineage>
</organism>
<feature type="signal peptide" evidence="1">
    <location>
        <begin position="1"/>
        <end position="18"/>
    </location>
</feature>
<dbReference type="Pfam" id="PF00090">
    <property type="entry name" value="TSP_1"/>
    <property type="match status" value="2"/>
</dbReference>
<dbReference type="PANTHER" id="PTHR31936:SF2">
    <property type="entry name" value="FLO11 DOMAIN-CONTAINING PROTEIN"/>
    <property type="match status" value="1"/>
</dbReference>